<dbReference type="Gene3D" id="3.40.30.10">
    <property type="entry name" value="Glutaredoxin"/>
    <property type="match status" value="1"/>
</dbReference>
<evidence type="ECO:0008006" key="6">
    <source>
        <dbReference type="Google" id="ProtNLM"/>
    </source>
</evidence>
<organism evidence="4 5">
    <name type="scientific">Roseovarius atlanticus</name>
    <dbReference type="NCBI Taxonomy" id="1641875"/>
    <lineage>
        <taxon>Bacteria</taxon>
        <taxon>Pseudomonadati</taxon>
        <taxon>Pseudomonadota</taxon>
        <taxon>Alphaproteobacteria</taxon>
        <taxon>Rhodobacterales</taxon>
        <taxon>Roseobacteraceae</taxon>
        <taxon>Roseovarius</taxon>
    </lineage>
</organism>
<evidence type="ECO:0000256" key="1">
    <source>
        <dbReference type="ARBA" id="ARBA00010996"/>
    </source>
</evidence>
<dbReference type="AlphaFoldDB" id="A0A0T5NNY3"/>
<dbReference type="PATRIC" id="fig|1641875.4.peg.2529"/>
<gene>
    <name evidence="4" type="ORF">XM53_19925</name>
</gene>
<keyword evidence="2" id="KW-0186">Copper</keyword>
<evidence type="ECO:0000313" key="4">
    <source>
        <dbReference type="EMBL" id="KRS10611.1"/>
    </source>
</evidence>
<feature type="binding site" evidence="2">
    <location>
        <position position="161"/>
    </location>
    <ligand>
        <name>Cu cation</name>
        <dbReference type="ChEBI" id="CHEBI:23378"/>
    </ligand>
</feature>
<keyword evidence="5" id="KW-1185">Reference proteome</keyword>
<comment type="caution">
    <text evidence="4">The sequence shown here is derived from an EMBL/GenBank/DDBJ whole genome shotgun (WGS) entry which is preliminary data.</text>
</comment>
<dbReference type="Proteomes" id="UP000051295">
    <property type="component" value="Unassembled WGS sequence"/>
</dbReference>
<dbReference type="CDD" id="cd02968">
    <property type="entry name" value="SCO"/>
    <property type="match status" value="1"/>
</dbReference>
<comment type="similarity">
    <text evidence="1">Belongs to the SCO1/2 family.</text>
</comment>
<keyword evidence="3" id="KW-1015">Disulfide bond</keyword>
<accession>A0A0T5NNY3</accession>
<sequence>MTRRALLRRMGSAGLVVPLAACNEAGWYGEDVSGLLPDLSFTMTRAQDGTRVTQADYEGQVVALFFGFSFCPDICPMTLSNLSAVVDQLGEDAAKLSILFVTVDPERDTPEVMTEYAAAFTPCVDGLIGTPNQLARLARRLKVTYKIEPHQPDDLTYDVSHGKSVYVFDAQGDARVIWPGFDTLQADIAGATGDIRRVMSA</sequence>
<evidence type="ECO:0000313" key="5">
    <source>
        <dbReference type="Proteomes" id="UP000051295"/>
    </source>
</evidence>
<evidence type="ECO:0000256" key="2">
    <source>
        <dbReference type="PIRSR" id="PIRSR603782-1"/>
    </source>
</evidence>
<proteinExistence type="inferred from homology"/>
<dbReference type="STRING" id="1641875.XM53_19925"/>
<dbReference type="PANTHER" id="PTHR12151">
    <property type="entry name" value="ELECTRON TRANSPORT PROTIN SCO1/SENC FAMILY MEMBER"/>
    <property type="match status" value="1"/>
</dbReference>
<dbReference type="SUPFAM" id="SSF52833">
    <property type="entry name" value="Thioredoxin-like"/>
    <property type="match status" value="1"/>
</dbReference>
<dbReference type="PANTHER" id="PTHR12151:SF25">
    <property type="entry name" value="LINALOOL DEHYDRATASE_ISOMERASE DOMAIN-CONTAINING PROTEIN"/>
    <property type="match status" value="1"/>
</dbReference>
<reference evidence="4 5" key="1">
    <citation type="submission" date="2015-04" db="EMBL/GenBank/DDBJ databases">
        <title>The draft genome sequence of Roseovarius sp.R12b.</title>
        <authorList>
            <person name="Li G."/>
            <person name="Lai Q."/>
            <person name="Shao Z."/>
            <person name="Yan P."/>
        </authorList>
    </citation>
    <scope>NUCLEOTIDE SEQUENCE [LARGE SCALE GENOMIC DNA]</scope>
    <source>
        <strain evidence="4 5">R12B</strain>
    </source>
</reference>
<feature type="binding site" evidence="2">
    <location>
        <position position="75"/>
    </location>
    <ligand>
        <name>Cu cation</name>
        <dbReference type="ChEBI" id="CHEBI:23378"/>
    </ligand>
</feature>
<keyword evidence="2" id="KW-0479">Metal-binding</keyword>
<dbReference type="InterPro" id="IPR036249">
    <property type="entry name" value="Thioredoxin-like_sf"/>
</dbReference>
<dbReference type="InterPro" id="IPR003782">
    <property type="entry name" value="SCO1/SenC"/>
</dbReference>
<feature type="binding site" evidence="2">
    <location>
        <position position="71"/>
    </location>
    <ligand>
        <name>Cu cation</name>
        <dbReference type="ChEBI" id="CHEBI:23378"/>
    </ligand>
</feature>
<dbReference type="RefSeq" id="WP_236544574.1">
    <property type="nucleotide sequence ID" value="NZ_LAXJ01000028.1"/>
</dbReference>
<protein>
    <recommendedName>
        <fullName evidence="6">Electron transport protein SCO1/SenC</fullName>
    </recommendedName>
</protein>
<name>A0A0T5NNY3_9RHOB</name>
<feature type="disulfide bond" description="Redox-active" evidence="3">
    <location>
        <begin position="71"/>
        <end position="75"/>
    </location>
</feature>
<dbReference type="Pfam" id="PF02630">
    <property type="entry name" value="SCO1-SenC"/>
    <property type="match status" value="1"/>
</dbReference>
<dbReference type="EMBL" id="LAXJ01000028">
    <property type="protein sequence ID" value="KRS10611.1"/>
    <property type="molecule type" value="Genomic_DNA"/>
</dbReference>
<evidence type="ECO:0000256" key="3">
    <source>
        <dbReference type="PIRSR" id="PIRSR603782-2"/>
    </source>
</evidence>
<dbReference type="GO" id="GO:0046872">
    <property type="term" value="F:metal ion binding"/>
    <property type="evidence" value="ECO:0007669"/>
    <property type="project" value="UniProtKB-KW"/>
</dbReference>